<feature type="region of interest" description="Disordered" evidence="1">
    <location>
        <begin position="1"/>
        <end position="23"/>
    </location>
</feature>
<evidence type="ECO:0000313" key="3">
    <source>
        <dbReference type="Proteomes" id="UP000176723"/>
    </source>
</evidence>
<reference evidence="2 3" key="1">
    <citation type="journal article" date="2016" name="Nat. Commun.">
        <title>Thousands of microbial genomes shed light on interconnected biogeochemical processes in an aquifer system.</title>
        <authorList>
            <person name="Anantharaman K."/>
            <person name="Brown C.T."/>
            <person name="Hug L.A."/>
            <person name="Sharon I."/>
            <person name="Castelle C.J."/>
            <person name="Probst A.J."/>
            <person name="Thomas B.C."/>
            <person name="Singh A."/>
            <person name="Wilkins M.J."/>
            <person name="Karaoz U."/>
            <person name="Brodie E.L."/>
            <person name="Williams K.H."/>
            <person name="Hubbard S.S."/>
            <person name="Banfield J.F."/>
        </authorList>
    </citation>
    <scope>NUCLEOTIDE SEQUENCE [LARGE SCALE GENOMIC DNA]</scope>
</reference>
<dbReference type="Proteomes" id="UP000176723">
    <property type="component" value="Unassembled WGS sequence"/>
</dbReference>
<accession>A0A1G1VZP1</accession>
<dbReference type="AlphaFoldDB" id="A0A1G1VZP1"/>
<proteinExistence type="predicted"/>
<protein>
    <recommendedName>
        <fullName evidence="4">DinB-like domain-containing protein</fullName>
    </recommendedName>
</protein>
<sequence length="94" mass="11265">MQHRDEWSDKIPEQMLNGSLPSEDKRYKCRKNWFYGVRNVIEHLIKVEAITEIPDIVQEFSDYINSEEFAQKERTTPEDIQLGNQVINFMLENF</sequence>
<feature type="compositionally biased region" description="Basic and acidic residues" evidence="1">
    <location>
        <begin position="1"/>
        <end position="12"/>
    </location>
</feature>
<name>A0A1G1VZP1_9BACT</name>
<gene>
    <name evidence="2" type="ORF">A3A65_02740</name>
</gene>
<dbReference type="EMBL" id="MHCL01000020">
    <property type="protein sequence ID" value="OGY20872.1"/>
    <property type="molecule type" value="Genomic_DNA"/>
</dbReference>
<evidence type="ECO:0000313" key="2">
    <source>
        <dbReference type="EMBL" id="OGY20872.1"/>
    </source>
</evidence>
<comment type="caution">
    <text evidence="2">The sequence shown here is derived from an EMBL/GenBank/DDBJ whole genome shotgun (WGS) entry which is preliminary data.</text>
</comment>
<organism evidence="2 3">
    <name type="scientific">Candidatus Chisholmbacteria bacterium RIFCSPLOWO2_01_FULL_49_14</name>
    <dbReference type="NCBI Taxonomy" id="1797593"/>
    <lineage>
        <taxon>Bacteria</taxon>
        <taxon>Candidatus Chisholmiibacteriota</taxon>
    </lineage>
</organism>
<evidence type="ECO:0008006" key="4">
    <source>
        <dbReference type="Google" id="ProtNLM"/>
    </source>
</evidence>
<evidence type="ECO:0000256" key="1">
    <source>
        <dbReference type="SAM" id="MobiDB-lite"/>
    </source>
</evidence>